<feature type="compositionally biased region" description="Low complexity" evidence="16">
    <location>
        <begin position="713"/>
        <end position="732"/>
    </location>
</feature>
<dbReference type="InterPro" id="IPR023346">
    <property type="entry name" value="Lysozyme-like_dom_sf"/>
</dbReference>
<reference evidence="21" key="1">
    <citation type="journal article" date="2019" name="Int. J. Syst. Evol. Microbiol.">
        <title>The Global Catalogue of Microorganisms (GCM) 10K type strain sequencing project: providing services to taxonomists for standard genome sequencing and annotation.</title>
        <authorList>
            <consortium name="The Broad Institute Genomics Platform"/>
            <consortium name="The Broad Institute Genome Sequencing Center for Infectious Disease"/>
            <person name="Wu L."/>
            <person name="Ma J."/>
        </authorList>
    </citation>
    <scope>NUCLEOTIDE SEQUENCE [LARGE SCALE GENOMIC DNA]</scope>
    <source>
        <strain evidence="21">CCTCC AB 2013263</strain>
    </source>
</reference>
<keyword evidence="10 17" id="KW-1133">Transmembrane helix</keyword>
<keyword evidence="6 17" id="KW-0812">Transmembrane</keyword>
<comment type="subcellular location">
    <subcellularLocation>
        <location evidence="1">Membrane</location>
    </subcellularLocation>
</comment>
<evidence type="ECO:0000256" key="16">
    <source>
        <dbReference type="SAM" id="MobiDB-lite"/>
    </source>
</evidence>
<keyword evidence="2" id="KW-0121">Carboxypeptidase</keyword>
<feature type="domain" description="Penicillin-binding protein transpeptidase" evidence="18">
    <location>
        <begin position="381"/>
        <end position="624"/>
    </location>
</feature>
<keyword evidence="9" id="KW-0573">Peptidoglycan synthesis</keyword>
<evidence type="ECO:0000256" key="1">
    <source>
        <dbReference type="ARBA" id="ARBA00004370"/>
    </source>
</evidence>
<evidence type="ECO:0000256" key="10">
    <source>
        <dbReference type="ARBA" id="ARBA00022989"/>
    </source>
</evidence>
<keyword evidence="7" id="KW-0378">Hydrolase</keyword>
<evidence type="ECO:0000256" key="3">
    <source>
        <dbReference type="ARBA" id="ARBA00022670"/>
    </source>
</evidence>
<dbReference type="EC" id="2.4.99.28" evidence="14"/>
<dbReference type="Gene3D" id="1.10.3810.10">
    <property type="entry name" value="Biosynthetic peptidoglycan transglycosylase-like"/>
    <property type="match status" value="1"/>
</dbReference>
<evidence type="ECO:0000313" key="21">
    <source>
        <dbReference type="Proteomes" id="UP001595748"/>
    </source>
</evidence>
<dbReference type="Gene3D" id="3.40.710.10">
    <property type="entry name" value="DD-peptidase/beta-lactamase superfamily"/>
    <property type="match status" value="1"/>
</dbReference>
<evidence type="ECO:0000256" key="7">
    <source>
        <dbReference type="ARBA" id="ARBA00022801"/>
    </source>
</evidence>
<dbReference type="InterPro" id="IPR001264">
    <property type="entry name" value="Glyco_trans_51"/>
</dbReference>
<keyword evidence="3" id="KW-0645">Protease</keyword>
<feature type="compositionally biased region" description="Pro residues" evidence="16">
    <location>
        <begin position="754"/>
        <end position="777"/>
    </location>
</feature>
<evidence type="ECO:0000259" key="18">
    <source>
        <dbReference type="Pfam" id="PF00905"/>
    </source>
</evidence>
<dbReference type="SUPFAM" id="SSF53955">
    <property type="entry name" value="Lysozyme-like"/>
    <property type="match status" value="1"/>
</dbReference>
<name>A0ABV8A5D3_9DEIO</name>
<dbReference type="PANTHER" id="PTHR32282">
    <property type="entry name" value="BINDING PROTEIN TRANSPEPTIDASE, PUTATIVE-RELATED"/>
    <property type="match status" value="1"/>
</dbReference>
<feature type="compositionally biased region" description="Polar residues" evidence="16">
    <location>
        <begin position="733"/>
        <end position="746"/>
    </location>
</feature>
<dbReference type="RefSeq" id="WP_380076808.1">
    <property type="nucleotide sequence ID" value="NZ_JBHRZF010000091.1"/>
</dbReference>
<keyword evidence="4" id="KW-0328">Glycosyltransferase</keyword>
<accession>A0ABV8A5D3</accession>
<gene>
    <name evidence="20" type="ORF">ACFOPQ_07780</name>
</gene>
<comment type="caution">
    <text evidence="20">The sequence shown here is derived from an EMBL/GenBank/DDBJ whole genome shotgun (WGS) entry which is preliminary data.</text>
</comment>
<dbReference type="Pfam" id="PF00905">
    <property type="entry name" value="Transpeptidase"/>
    <property type="match status" value="1"/>
</dbReference>
<evidence type="ECO:0000256" key="5">
    <source>
        <dbReference type="ARBA" id="ARBA00022679"/>
    </source>
</evidence>
<protein>
    <recommendedName>
        <fullName evidence="14">peptidoglycan glycosyltransferase</fullName>
        <ecNumber evidence="14">2.4.99.28</ecNumber>
    </recommendedName>
</protein>
<dbReference type="Pfam" id="PF00912">
    <property type="entry name" value="Transgly"/>
    <property type="match status" value="1"/>
</dbReference>
<evidence type="ECO:0000256" key="14">
    <source>
        <dbReference type="ARBA" id="ARBA00044770"/>
    </source>
</evidence>
<evidence type="ECO:0000256" key="4">
    <source>
        <dbReference type="ARBA" id="ARBA00022676"/>
    </source>
</evidence>
<dbReference type="InterPro" id="IPR036950">
    <property type="entry name" value="PBP_transglycosylase"/>
</dbReference>
<keyword evidence="8" id="KW-0133">Cell shape</keyword>
<feature type="region of interest" description="Disordered" evidence="16">
    <location>
        <begin position="684"/>
        <end position="836"/>
    </location>
</feature>
<organism evidence="20 21">
    <name type="scientific">Deinococcus antarcticus</name>
    <dbReference type="NCBI Taxonomy" id="1298767"/>
    <lineage>
        <taxon>Bacteria</taxon>
        <taxon>Thermotogati</taxon>
        <taxon>Deinococcota</taxon>
        <taxon>Deinococci</taxon>
        <taxon>Deinococcales</taxon>
        <taxon>Deinococcaceae</taxon>
        <taxon>Deinococcus</taxon>
    </lineage>
</organism>
<feature type="compositionally biased region" description="Polar residues" evidence="16">
    <location>
        <begin position="702"/>
        <end position="712"/>
    </location>
</feature>
<feature type="compositionally biased region" description="Basic and acidic residues" evidence="16">
    <location>
        <begin position="684"/>
        <end position="701"/>
    </location>
</feature>
<dbReference type="Proteomes" id="UP001595748">
    <property type="component" value="Unassembled WGS sequence"/>
</dbReference>
<dbReference type="EMBL" id="JBHRZF010000091">
    <property type="protein sequence ID" value="MFC3860659.1"/>
    <property type="molecule type" value="Genomic_DNA"/>
</dbReference>
<dbReference type="SUPFAM" id="SSF56601">
    <property type="entry name" value="beta-lactamase/transpeptidase-like"/>
    <property type="match status" value="1"/>
</dbReference>
<evidence type="ECO:0000256" key="11">
    <source>
        <dbReference type="ARBA" id="ARBA00023136"/>
    </source>
</evidence>
<evidence type="ECO:0000256" key="2">
    <source>
        <dbReference type="ARBA" id="ARBA00022645"/>
    </source>
</evidence>
<evidence type="ECO:0000256" key="15">
    <source>
        <dbReference type="ARBA" id="ARBA00049902"/>
    </source>
</evidence>
<feature type="domain" description="Glycosyl transferase family 51" evidence="19">
    <location>
        <begin position="92"/>
        <end position="263"/>
    </location>
</feature>
<dbReference type="InterPro" id="IPR050396">
    <property type="entry name" value="Glycosyltr_51/Transpeptidase"/>
</dbReference>
<feature type="transmembrane region" description="Helical" evidence="17">
    <location>
        <begin position="29"/>
        <end position="52"/>
    </location>
</feature>
<evidence type="ECO:0000256" key="12">
    <source>
        <dbReference type="ARBA" id="ARBA00023268"/>
    </source>
</evidence>
<keyword evidence="11 17" id="KW-0472">Membrane</keyword>
<evidence type="ECO:0000256" key="9">
    <source>
        <dbReference type="ARBA" id="ARBA00022984"/>
    </source>
</evidence>
<evidence type="ECO:0000313" key="20">
    <source>
        <dbReference type="EMBL" id="MFC3860659.1"/>
    </source>
</evidence>
<dbReference type="InterPro" id="IPR012338">
    <property type="entry name" value="Beta-lactam/transpept-like"/>
</dbReference>
<evidence type="ECO:0000259" key="19">
    <source>
        <dbReference type="Pfam" id="PF00912"/>
    </source>
</evidence>
<keyword evidence="5" id="KW-0808">Transferase</keyword>
<evidence type="ECO:0000256" key="13">
    <source>
        <dbReference type="ARBA" id="ARBA00023316"/>
    </source>
</evidence>
<keyword evidence="12" id="KW-0511">Multifunctional enzyme</keyword>
<evidence type="ECO:0000256" key="8">
    <source>
        <dbReference type="ARBA" id="ARBA00022960"/>
    </source>
</evidence>
<evidence type="ECO:0000256" key="17">
    <source>
        <dbReference type="SAM" id="Phobius"/>
    </source>
</evidence>
<keyword evidence="13" id="KW-0961">Cell wall biogenesis/degradation</keyword>
<sequence>MARSPQSPSPARKAPARKAVRPGIGCGGWIARLLGVGLLTGLAGLGGLWFVWGRDLPNVSDLDVLEYSGQTRVYDRSGALVGTLTPSLSSGQSVNRDLKKLNEISGWLRKAVVTSEDRRFYEHHGVDYIGIARGLLKGLLKNDLEGGSSITQQVVKNTLLADLQSARTPERKFKEAILAYQLDRDFNKDKILNAYLNIIYWGDAGRSDIVGAGMAARAYFKKDARDLNLAESVYLATIIPAPNRRYREFGAYRNMMKTLLARMVEDGRATRAEADAAWKTKIYPAGYRIAWNEDGTFKYATLENLERRQSNLDQTESNTGGKYQYQAYMQAVEKEMLTHVGRKELYAGGKIFTGMDIAAQVAAEKASLNADLPRGATLGLALVSPANGEALALVGQKLTGGRPRDWNNAIQARRQVGSSIKPLLYTLALSKGWKQSDTVLDSPISGDYQPMNYDRRWTGRYVTMRYALDYSLNLPTVRMGQELGMTAFEAKLRELGMTPPPDAGLSLSIGTLEASPLQMAAAYAPFVNGGIFFEPHLVRKFEDRHGKTLYTYRPVSRRVWDEQTAWLGLDMLRGVVNDLTPSQGGLATKAMIDGWEVGGKTGTTNDIKDLWFAGVTPLMAGAVWVGQEDGTPLPSWAYSGDVPTPVWQQAVAGALADRSKTNFKEPAGIVYRVVRRVNMAFREKEADTEPVARDGTRKAEQTDQTTGKDQQNTPEVAPVEVPTPVEPDATPAQDGSAQDGSAQDGSAQDGLAPTPSPDDIPATPPTEPATMPEPPAVPMDWDLAPAPTAPDQGPNDPSQPGGTLTPTPAPASPQEMEAPSIPADPNLFPELQPQSP</sequence>
<keyword evidence="21" id="KW-1185">Reference proteome</keyword>
<dbReference type="InterPro" id="IPR001460">
    <property type="entry name" value="PCN-bd_Tpept"/>
</dbReference>
<comment type="catalytic activity">
    <reaction evidence="15">
        <text>[GlcNAc-(1-&gt;4)-Mur2Ac(oyl-L-Ala-gamma-D-Glu-L-Lys-D-Ala-D-Ala)](n)-di-trans,octa-cis-undecaprenyl diphosphate + beta-D-GlcNAc-(1-&gt;4)-Mur2Ac(oyl-L-Ala-gamma-D-Glu-L-Lys-D-Ala-D-Ala)-di-trans,octa-cis-undecaprenyl diphosphate = [GlcNAc-(1-&gt;4)-Mur2Ac(oyl-L-Ala-gamma-D-Glu-L-Lys-D-Ala-D-Ala)](n+1)-di-trans,octa-cis-undecaprenyl diphosphate + di-trans,octa-cis-undecaprenyl diphosphate + H(+)</text>
        <dbReference type="Rhea" id="RHEA:23708"/>
        <dbReference type="Rhea" id="RHEA-COMP:9602"/>
        <dbReference type="Rhea" id="RHEA-COMP:9603"/>
        <dbReference type="ChEBI" id="CHEBI:15378"/>
        <dbReference type="ChEBI" id="CHEBI:58405"/>
        <dbReference type="ChEBI" id="CHEBI:60033"/>
        <dbReference type="ChEBI" id="CHEBI:78435"/>
        <dbReference type="EC" id="2.4.99.28"/>
    </reaction>
</comment>
<proteinExistence type="predicted"/>
<evidence type="ECO:0000256" key="6">
    <source>
        <dbReference type="ARBA" id="ARBA00022692"/>
    </source>
</evidence>
<dbReference type="PANTHER" id="PTHR32282:SF27">
    <property type="entry name" value="PENICILLIN-BINDING PROTEIN 1A"/>
    <property type="match status" value="1"/>
</dbReference>